<dbReference type="PaxDb" id="309799-DICTH_0156"/>
<sequence length="54" mass="6258">MGRDKRGNKINSPSVLAKLYKLYLLIENGSYPSISYLQKSLELSEKTIDRYISY</sequence>
<dbReference type="STRING" id="309799.DICTH_0156"/>
<dbReference type="AlphaFoldDB" id="B5YBH3"/>
<gene>
    <name evidence="1" type="ordered locus">DICTH_0156</name>
</gene>
<dbReference type="HOGENOM" id="CLU_3042838_0_0_0"/>
<name>B5YBH3_DICT6</name>
<reference evidence="1 2" key="1">
    <citation type="journal article" date="2014" name="Genome Announc.">
        <title>Complete Genome Sequence of the Extreme Thermophile Dictyoglomus thermophilum H-6-12.</title>
        <authorList>
            <person name="Coil D.A."/>
            <person name="Badger J.H."/>
            <person name="Forberger H.C."/>
            <person name="Riggs F."/>
            <person name="Madupu R."/>
            <person name="Fedorova N."/>
            <person name="Ward N."/>
            <person name="Robb F.T."/>
            <person name="Eisen J.A."/>
        </authorList>
    </citation>
    <scope>NUCLEOTIDE SEQUENCE [LARGE SCALE GENOMIC DNA]</scope>
    <source>
        <strain evidence="2">ATCC 35947 / DSM 3960 / H-6-12</strain>
    </source>
</reference>
<keyword evidence="2" id="KW-1185">Reference proteome</keyword>
<evidence type="ECO:0000313" key="1">
    <source>
        <dbReference type="EMBL" id="ACI18399.1"/>
    </source>
</evidence>
<protein>
    <recommendedName>
        <fullName evidence="3">Helix-turn-helix type 11 domain-containing protein</fullName>
    </recommendedName>
</protein>
<dbReference type="Proteomes" id="UP000001733">
    <property type="component" value="Chromosome"/>
</dbReference>
<dbReference type="KEGG" id="dth:DICTH_0156"/>
<dbReference type="RefSeq" id="WP_012547031.1">
    <property type="nucleotide sequence ID" value="NC_011297.1"/>
</dbReference>
<proteinExistence type="predicted"/>
<organism evidence="1 2">
    <name type="scientific">Dictyoglomus thermophilum (strain ATCC 35947 / DSM 3960 / H-6-12)</name>
    <dbReference type="NCBI Taxonomy" id="309799"/>
    <lineage>
        <taxon>Bacteria</taxon>
        <taxon>Pseudomonadati</taxon>
        <taxon>Dictyoglomota</taxon>
        <taxon>Dictyoglomia</taxon>
        <taxon>Dictyoglomales</taxon>
        <taxon>Dictyoglomaceae</taxon>
        <taxon>Dictyoglomus</taxon>
    </lineage>
</organism>
<dbReference type="EMBL" id="CP001146">
    <property type="protein sequence ID" value="ACI18399.1"/>
    <property type="molecule type" value="Genomic_DNA"/>
</dbReference>
<accession>B5YBH3</accession>
<evidence type="ECO:0000313" key="2">
    <source>
        <dbReference type="Proteomes" id="UP000001733"/>
    </source>
</evidence>
<evidence type="ECO:0008006" key="3">
    <source>
        <dbReference type="Google" id="ProtNLM"/>
    </source>
</evidence>